<evidence type="ECO:0000313" key="5">
    <source>
        <dbReference type="EMBL" id="OGE90035.1"/>
    </source>
</evidence>
<evidence type="ECO:0000256" key="2">
    <source>
        <dbReference type="ARBA" id="ARBA00022741"/>
    </source>
</evidence>
<dbReference type="InterPro" id="IPR036637">
    <property type="entry name" value="Phosphohistidine_dom_sf"/>
</dbReference>
<comment type="caution">
    <text evidence="5">The sequence shown here is derived from an EMBL/GenBank/DDBJ whole genome shotgun (WGS) entry which is preliminary data.</text>
</comment>
<dbReference type="AlphaFoldDB" id="A0A1F5PJB0"/>
<proteinExistence type="inferred from homology"/>
<dbReference type="Gene3D" id="3.50.30.10">
    <property type="entry name" value="Phosphohistidine domain"/>
    <property type="match status" value="1"/>
</dbReference>
<dbReference type="PANTHER" id="PTHR43030">
    <property type="entry name" value="PHOSPHOENOLPYRUVATE SYNTHASE"/>
    <property type="match status" value="1"/>
</dbReference>
<keyword evidence="2" id="KW-0547">Nucleotide-binding</keyword>
<dbReference type="Proteomes" id="UP000177682">
    <property type="component" value="Unassembled WGS sequence"/>
</dbReference>
<dbReference type="SUPFAM" id="SSF52009">
    <property type="entry name" value="Phosphohistidine domain"/>
    <property type="match status" value="1"/>
</dbReference>
<dbReference type="InterPro" id="IPR018274">
    <property type="entry name" value="PEP_util_AS"/>
</dbReference>
<dbReference type="PANTHER" id="PTHR43030:SF1">
    <property type="entry name" value="PHOSPHOENOLPYRUVATE SYNTHASE"/>
    <property type="match status" value="1"/>
</dbReference>
<dbReference type="GO" id="GO:0005524">
    <property type="term" value="F:ATP binding"/>
    <property type="evidence" value="ECO:0007669"/>
    <property type="project" value="UniProtKB-KW"/>
</dbReference>
<reference evidence="5 6" key="1">
    <citation type="journal article" date="2016" name="Nat. Commun.">
        <title>Thousands of microbial genomes shed light on interconnected biogeochemical processes in an aquifer system.</title>
        <authorList>
            <person name="Anantharaman K."/>
            <person name="Brown C.T."/>
            <person name="Hug L.A."/>
            <person name="Sharon I."/>
            <person name="Castelle C.J."/>
            <person name="Probst A.J."/>
            <person name="Thomas B.C."/>
            <person name="Singh A."/>
            <person name="Wilkins M.J."/>
            <person name="Karaoz U."/>
            <person name="Brodie E.L."/>
            <person name="Williams K.H."/>
            <person name="Hubbard S.S."/>
            <person name="Banfield J.F."/>
        </authorList>
    </citation>
    <scope>NUCLEOTIDE SEQUENCE [LARGE SCALE GENOMIC DNA]</scope>
</reference>
<sequence>MDEVVLSLLHPYTKKVLGFNISKTLVLSLPNGNVVFYAGAAEWQKLVDRVRQTFFSKSAMKRYLAEYTKVKREFLSNSALIASRLKKSASKKSLGRLYENFLESNIRFMVIGQWFAFYLAEIADEAMRELSQSVASRKNREAMINAALTPARLSQIRKERISLLRIALEKNANKRNRLLGGHLKKFSWIPCIGVFEPKPWDLEFFKRELSKIKHDPRKELMKFHEQQTQAKKFLKDNVKLLSSSQRYLLKHSRIGTFLKDDRDDTRRLGYYNARPLYQAISEILAVKPADLVYLTNTDILDGLLRNKTFGSKEINSRKKGYVILNNKRITKVKVGKIYQSHYKNLNRLVKTDQIKGIPASGGVVRGKVRVVLNASVLDKVKKGEILVTMVTHPDYLPAMRVAKAIVTNEGGLTSHAAIVARELKIPCIVGTKVATQLLKDGDMVEVDANKGMVRKI</sequence>
<evidence type="ECO:0000313" key="6">
    <source>
        <dbReference type="Proteomes" id="UP000177682"/>
    </source>
</evidence>
<comment type="similarity">
    <text evidence="1">Belongs to the PEP-utilizing enzyme family.</text>
</comment>
<evidence type="ECO:0000256" key="1">
    <source>
        <dbReference type="ARBA" id="ARBA00007837"/>
    </source>
</evidence>
<feature type="domain" description="PEP-utilising enzyme mobile" evidence="4">
    <location>
        <begin position="381"/>
        <end position="451"/>
    </location>
</feature>
<dbReference type="InterPro" id="IPR008279">
    <property type="entry name" value="PEP-util_enz_mobile_dom"/>
</dbReference>
<keyword evidence="3" id="KW-0067">ATP-binding</keyword>
<dbReference type="Pfam" id="PF00391">
    <property type="entry name" value="PEP-utilizers"/>
    <property type="match status" value="1"/>
</dbReference>
<name>A0A1F5PJB0_9BACT</name>
<dbReference type="PROSITE" id="PS00370">
    <property type="entry name" value="PEP_ENZYMES_PHOS_SITE"/>
    <property type="match status" value="1"/>
</dbReference>
<accession>A0A1F5PJB0</accession>
<evidence type="ECO:0000256" key="3">
    <source>
        <dbReference type="ARBA" id="ARBA00022840"/>
    </source>
</evidence>
<evidence type="ECO:0000259" key="4">
    <source>
        <dbReference type="Pfam" id="PF00391"/>
    </source>
</evidence>
<protein>
    <recommendedName>
        <fullName evidence="4">PEP-utilising enzyme mobile domain-containing protein</fullName>
    </recommendedName>
</protein>
<gene>
    <name evidence="5" type="ORF">A3E29_02910</name>
</gene>
<dbReference type="GO" id="GO:0008986">
    <property type="term" value="F:pyruvate, water dikinase activity"/>
    <property type="evidence" value="ECO:0007669"/>
    <property type="project" value="InterPro"/>
</dbReference>
<dbReference type="EMBL" id="MFEY01000007">
    <property type="protein sequence ID" value="OGE90035.1"/>
    <property type="molecule type" value="Genomic_DNA"/>
</dbReference>
<dbReference type="InterPro" id="IPR006319">
    <property type="entry name" value="PEP_synth"/>
</dbReference>
<organism evidence="5 6">
    <name type="scientific">Candidatus Doudnabacteria bacterium RIFCSPHIGHO2_12_FULL_48_16</name>
    <dbReference type="NCBI Taxonomy" id="1817838"/>
    <lineage>
        <taxon>Bacteria</taxon>
        <taxon>Candidatus Doudnaibacteriota</taxon>
    </lineage>
</organism>